<feature type="region of interest" description="Disordered" evidence="1">
    <location>
        <begin position="459"/>
        <end position="588"/>
    </location>
</feature>
<name>A0AAW0FFV9_9APHY</name>
<feature type="compositionally biased region" description="Basic and acidic residues" evidence="1">
    <location>
        <begin position="231"/>
        <end position="245"/>
    </location>
</feature>
<feature type="compositionally biased region" description="Polar residues" evidence="1">
    <location>
        <begin position="80"/>
        <end position="114"/>
    </location>
</feature>
<proteinExistence type="predicted"/>
<reference evidence="2 3" key="1">
    <citation type="submission" date="2022-09" db="EMBL/GenBank/DDBJ databases">
        <authorList>
            <person name="Palmer J.M."/>
        </authorList>
    </citation>
    <scope>NUCLEOTIDE SEQUENCE [LARGE SCALE GENOMIC DNA]</scope>
    <source>
        <strain evidence="2 3">DSM 7382</strain>
    </source>
</reference>
<evidence type="ECO:0000256" key="1">
    <source>
        <dbReference type="SAM" id="MobiDB-lite"/>
    </source>
</evidence>
<feature type="compositionally biased region" description="Polar residues" evidence="1">
    <location>
        <begin position="27"/>
        <end position="43"/>
    </location>
</feature>
<feature type="region of interest" description="Disordered" evidence="1">
    <location>
        <begin position="220"/>
        <end position="259"/>
    </location>
</feature>
<accession>A0AAW0FFV9</accession>
<feature type="compositionally biased region" description="Polar residues" evidence="1">
    <location>
        <begin position="136"/>
        <end position="172"/>
    </location>
</feature>
<organism evidence="2 3">
    <name type="scientific">Cerrena zonata</name>
    <dbReference type="NCBI Taxonomy" id="2478898"/>
    <lineage>
        <taxon>Eukaryota</taxon>
        <taxon>Fungi</taxon>
        <taxon>Dikarya</taxon>
        <taxon>Basidiomycota</taxon>
        <taxon>Agaricomycotina</taxon>
        <taxon>Agaricomycetes</taxon>
        <taxon>Polyporales</taxon>
        <taxon>Cerrenaceae</taxon>
        <taxon>Cerrena</taxon>
    </lineage>
</organism>
<evidence type="ECO:0000313" key="3">
    <source>
        <dbReference type="Proteomes" id="UP001385951"/>
    </source>
</evidence>
<feature type="region of interest" description="Disordered" evidence="1">
    <location>
        <begin position="691"/>
        <end position="715"/>
    </location>
</feature>
<feature type="region of interest" description="Disordered" evidence="1">
    <location>
        <begin position="378"/>
        <end position="443"/>
    </location>
</feature>
<feature type="region of interest" description="Disordered" evidence="1">
    <location>
        <begin position="22"/>
        <end position="193"/>
    </location>
</feature>
<protein>
    <submittedName>
        <fullName evidence="2">Uncharacterized protein</fullName>
    </submittedName>
</protein>
<feature type="compositionally biased region" description="Low complexity" evidence="1">
    <location>
        <begin position="697"/>
        <end position="715"/>
    </location>
</feature>
<feature type="compositionally biased region" description="Basic residues" evidence="1">
    <location>
        <begin position="574"/>
        <end position="585"/>
    </location>
</feature>
<feature type="compositionally biased region" description="Basic and acidic residues" evidence="1">
    <location>
        <begin position="378"/>
        <end position="405"/>
    </location>
</feature>
<dbReference type="AlphaFoldDB" id="A0AAW0FFV9"/>
<feature type="compositionally biased region" description="Basic residues" evidence="1">
    <location>
        <begin position="220"/>
        <end position="230"/>
    </location>
</feature>
<evidence type="ECO:0000313" key="2">
    <source>
        <dbReference type="EMBL" id="KAK7678389.1"/>
    </source>
</evidence>
<keyword evidence="3" id="KW-1185">Reference proteome</keyword>
<sequence length="752" mass="85736">MNVTSRGYYTTQYLDQYRIKPKPSQIGYDNNTIPRQQSNSSLNKNEKNHNIKAQDAGKPPSTPKVNHTHTSDKKEHLMIPQTSNSHQKSTPNSPAVKSTSQMNTPRSGIVYSSESADHLVPPSKASHRSRPGTPAPKSQLSTAIPSAKSSVQSTPKSKPKSSFNLSPISRITNSKRDAIDDDYSDTLSKPDDLQQEITPAQLNIIQNRHRDAEIQKQLERRKRRFERQKRKQPDIIHGKSAREQYNEDAFINDYSSDETEGDDYSSFYYDYGDDKHSDKNLKNLNSGKKYDYSDYYVLEKKKYEESPFKPKMYTHKTFKEVFQDKNENVDRFNPMDLVFQQPEEDVKEQKFKSAFKSFQSKLKQNSYNDYDYYAEKEKQREARAKKREQEDKAKKSKEEKTRAEATDVFADGSSDDSDNEALFAYLPDETKQDMKKNNNFKKLWRKKIKTMKKELGQDYINNYHKNKNLNRPRNSQDDSEEVAEHSSEAPGSPKRSPQQSKKLNKLDAIDDGDDNTSDDEIFSSDDEEKPKEKPKSGLVILRKTLLNQKRKNSDSQPQVAQTPKEAAKAASIKDKKKNKNKKKNASKLNLTGLKKNYKAVVSNWNQPASALFTGDLSQLEYEKRREADALLANAAAEAAANDELGGSKKSSHNSFYGQDFNIDSMLEIEVEVSDDDDASALYYNPVTASFDRSPPTSSNSMEIDSRSISSKSLKSPSGKVFEIHEVPEIPEVPEILRIQDSNEDRIISCIKS</sequence>
<dbReference type="Proteomes" id="UP001385951">
    <property type="component" value="Unassembled WGS sequence"/>
</dbReference>
<comment type="caution">
    <text evidence="2">The sequence shown here is derived from an EMBL/GenBank/DDBJ whole genome shotgun (WGS) entry which is preliminary data.</text>
</comment>
<gene>
    <name evidence="2" type="ORF">QCA50_018604</name>
</gene>
<feature type="compositionally biased region" description="Acidic residues" evidence="1">
    <location>
        <begin position="509"/>
        <end position="527"/>
    </location>
</feature>
<dbReference type="EMBL" id="JASBNA010000072">
    <property type="protein sequence ID" value="KAK7678389.1"/>
    <property type="molecule type" value="Genomic_DNA"/>
</dbReference>